<organism evidence="3 4">
    <name type="scientific">Raphidocelis subcapitata</name>
    <dbReference type="NCBI Taxonomy" id="307507"/>
    <lineage>
        <taxon>Eukaryota</taxon>
        <taxon>Viridiplantae</taxon>
        <taxon>Chlorophyta</taxon>
        <taxon>core chlorophytes</taxon>
        <taxon>Chlorophyceae</taxon>
        <taxon>CS clade</taxon>
        <taxon>Sphaeropleales</taxon>
        <taxon>Selenastraceae</taxon>
        <taxon>Raphidocelis</taxon>
    </lineage>
</organism>
<dbReference type="PROSITE" id="PS50983">
    <property type="entry name" value="FE_B12_PBP"/>
    <property type="match status" value="1"/>
</dbReference>
<dbReference type="Pfam" id="PF01497">
    <property type="entry name" value="Peripla_BP_2"/>
    <property type="match status" value="1"/>
</dbReference>
<evidence type="ECO:0000313" key="3">
    <source>
        <dbReference type="EMBL" id="GBF93520.1"/>
    </source>
</evidence>
<comment type="caution">
    <text evidence="3">The sequence shown here is derived from an EMBL/GenBank/DDBJ whole genome shotgun (WGS) entry which is preliminary data.</text>
</comment>
<dbReference type="InterPro" id="IPR051030">
    <property type="entry name" value="Vitamin_B12-ABC_binding"/>
</dbReference>
<dbReference type="InParanoid" id="A0A2V0P6P0"/>
<proteinExistence type="predicted"/>
<sequence length="386" mass="39884">MPPSDAPPAAAPAPAPAPAPPPARAPRVVSLLPSATEIVCAVGGAPLLAGRSHECDWPPAVRGLPILTAAKTKFENSQQMHDAVVETLSKEGDSGMGLYSVDAALMEALGPDVIVTQSLCEVCSVDMRLVERLCGRLQPRPRIISLNPFSIEDVLRDCVTVGAALGLEAEAEAAAAALSARVEAVRAFAAARPAPGLRRVGWMEWTEPIFCAGHWTPQLIAMAGGEHPLNPAAPDGGGAAPSRALTNEEFVASDPDWVIVCPCGFDLAETKRELARITGQPWWRGLRAVRAGRVALVDGNAMFNRPGPRLVEGLEFLAGLLQGRQDLIPEGFPWEWWRPEEAVAAGEEASGEAAAAARAAAAADGGGGAAPAATAAAAPAAGRGCA</sequence>
<evidence type="ECO:0000256" key="1">
    <source>
        <dbReference type="SAM" id="MobiDB-lite"/>
    </source>
</evidence>
<reference evidence="3 4" key="1">
    <citation type="journal article" date="2018" name="Sci. Rep.">
        <title>Raphidocelis subcapitata (=Pseudokirchneriella subcapitata) provides an insight into genome evolution and environmental adaptations in the Sphaeropleales.</title>
        <authorList>
            <person name="Suzuki S."/>
            <person name="Yamaguchi H."/>
            <person name="Nakajima N."/>
            <person name="Kawachi M."/>
        </authorList>
    </citation>
    <scope>NUCLEOTIDE SEQUENCE [LARGE SCALE GENOMIC DNA]</scope>
    <source>
        <strain evidence="3 4">NIES-35</strain>
    </source>
</reference>
<feature type="region of interest" description="Disordered" evidence="1">
    <location>
        <begin position="1"/>
        <end position="23"/>
    </location>
</feature>
<accession>A0A2V0P6P0</accession>
<dbReference type="OrthoDB" id="274765at2759"/>
<gene>
    <name evidence="3" type="ORF">Rsub_06653</name>
</gene>
<dbReference type="Gene3D" id="3.40.50.1980">
    <property type="entry name" value="Nitrogenase molybdenum iron protein domain"/>
    <property type="match status" value="2"/>
</dbReference>
<dbReference type="PANTHER" id="PTHR42860:SF1">
    <property type="entry name" value="VITAMIN B12-BINDING PROTEIN"/>
    <property type="match status" value="1"/>
</dbReference>
<dbReference type="EMBL" id="BDRX01000041">
    <property type="protein sequence ID" value="GBF93520.1"/>
    <property type="molecule type" value="Genomic_DNA"/>
</dbReference>
<dbReference type="InterPro" id="IPR002491">
    <property type="entry name" value="ABC_transptr_periplasmic_BD"/>
</dbReference>
<name>A0A2V0P6P0_9CHLO</name>
<dbReference type="Proteomes" id="UP000247498">
    <property type="component" value="Unassembled WGS sequence"/>
</dbReference>
<dbReference type="PANTHER" id="PTHR42860">
    <property type="entry name" value="VITAMIN B12-BINDING PROTEIN"/>
    <property type="match status" value="1"/>
</dbReference>
<dbReference type="AlphaFoldDB" id="A0A2V0P6P0"/>
<keyword evidence="4" id="KW-1185">Reference proteome</keyword>
<evidence type="ECO:0000313" key="4">
    <source>
        <dbReference type="Proteomes" id="UP000247498"/>
    </source>
</evidence>
<protein>
    <recommendedName>
        <fullName evidence="2">Fe/B12 periplasmic-binding domain-containing protein</fullName>
    </recommendedName>
</protein>
<feature type="domain" description="Fe/B12 periplasmic-binding" evidence="2">
    <location>
        <begin position="27"/>
        <end position="325"/>
    </location>
</feature>
<evidence type="ECO:0000259" key="2">
    <source>
        <dbReference type="PROSITE" id="PS50983"/>
    </source>
</evidence>
<dbReference type="SUPFAM" id="SSF53807">
    <property type="entry name" value="Helical backbone' metal receptor"/>
    <property type="match status" value="1"/>
</dbReference>